<evidence type="ECO:0000259" key="4">
    <source>
        <dbReference type="PROSITE" id="PS50893"/>
    </source>
</evidence>
<keyword evidence="3" id="KW-0029">Amino-acid transport</keyword>
<comment type="similarity">
    <text evidence="1">Belongs to the ABC transporter superfamily.</text>
</comment>
<organism evidence="5">
    <name type="scientific">mine drainage metagenome</name>
    <dbReference type="NCBI Taxonomy" id="410659"/>
    <lineage>
        <taxon>unclassified sequences</taxon>
        <taxon>metagenomes</taxon>
        <taxon>ecological metagenomes</taxon>
    </lineage>
</organism>
<dbReference type="PROSITE" id="PS50893">
    <property type="entry name" value="ABC_TRANSPORTER_2"/>
    <property type="match status" value="1"/>
</dbReference>
<dbReference type="InterPro" id="IPR027417">
    <property type="entry name" value="P-loop_NTPase"/>
</dbReference>
<dbReference type="GO" id="GO:0005524">
    <property type="term" value="F:ATP binding"/>
    <property type="evidence" value="ECO:0007669"/>
    <property type="project" value="UniProtKB-KW"/>
</dbReference>
<keyword evidence="5" id="KW-0067">ATP-binding</keyword>
<dbReference type="GO" id="GO:0015658">
    <property type="term" value="F:branched-chain amino acid transmembrane transporter activity"/>
    <property type="evidence" value="ECO:0007669"/>
    <property type="project" value="TreeGrafter"/>
</dbReference>
<dbReference type="AlphaFoldDB" id="A0A1J5PUW5"/>
<keyword evidence="5" id="KW-0547">Nucleotide-binding</keyword>
<dbReference type="GO" id="GO:0016887">
    <property type="term" value="F:ATP hydrolysis activity"/>
    <property type="evidence" value="ECO:0007669"/>
    <property type="project" value="InterPro"/>
</dbReference>
<name>A0A1J5PUW5_9ZZZZ</name>
<evidence type="ECO:0000256" key="2">
    <source>
        <dbReference type="ARBA" id="ARBA00022448"/>
    </source>
</evidence>
<evidence type="ECO:0000256" key="1">
    <source>
        <dbReference type="ARBA" id="ARBA00005417"/>
    </source>
</evidence>
<comment type="caution">
    <text evidence="5">The sequence shown here is derived from an EMBL/GenBank/DDBJ whole genome shotgun (WGS) entry which is preliminary data.</text>
</comment>
<feature type="domain" description="ABC transporter" evidence="4">
    <location>
        <begin position="265"/>
        <end position="496"/>
    </location>
</feature>
<dbReference type="Gene3D" id="3.40.50.300">
    <property type="entry name" value="P-loop containing nucleotide triphosphate hydrolases"/>
    <property type="match status" value="1"/>
</dbReference>
<dbReference type="GO" id="GO:0015807">
    <property type="term" value="P:L-amino acid transport"/>
    <property type="evidence" value="ECO:0007669"/>
    <property type="project" value="TreeGrafter"/>
</dbReference>
<proteinExistence type="inferred from homology"/>
<evidence type="ECO:0000313" key="5">
    <source>
        <dbReference type="EMBL" id="OIQ71388.1"/>
    </source>
</evidence>
<dbReference type="InterPro" id="IPR017871">
    <property type="entry name" value="ABC_transporter-like_CS"/>
</dbReference>
<keyword evidence="2" id="KW-0813">Transport</keyword>
<gene>
    <name evidence="5" type="primary">livF_55</name>
    <name evidence="5" type="ORF">GALL_469940</name>
</gene>
<dbReference type="Pfam" id="PF00005">
    <property type="entry name" value="ABC_tran"/>
    <property type="match status" value="1"/>
</dbReference>
<accession>A0A1J5PUW5</accession>
<dbReference type="SUPFAM" id="SSF52540">
    <property type="entry name" value="P-loop containing nucleoside triphosphate hydrolases"/>
    <property type="match status" value="1"/>
</dbReference>
<dbReference type="PANTHER" id="PTHR43820:SF4">
    <property type="entry name" value="HIGH-AFFINITY BRANCHED-CHAIN AMINO ACID TRANSPORT ATP-BINDING PROTEIN LIVF"/>
    <property type="match status" value="1"/>
</dbReference>
<dbReference type="InterPro" id="IPR052156">
    <property type="entry name" value="BCAA_Transport_ATP-bd_LivF"/>
</dbReference>
<dbReference type="PANTHER" id="PTHR43820">
    <property type="entry name" value="HIGH-AFFINITY BRANCHED-CHAIN AMINO ACID TRANSPORT ATP-BINDING PROTEIN LIVF"/>
    <property type="match status" value="1"/>
</dbReference>
<sequence length="496" mass="52112">MGQSKLYFGGTVLAGLLLGTSVQAAVTSDQLWTKWQSYASAHGATITAGSKQTVGDTTTLKDVTTTFALKNANADVSMKAAIAEIDLRDLGDGTVKITSTSTINIDESITSAKGETTDISLKATQDGGSIIASGSEDDITYTSAANEVAVALDGLTVKGEDIPVDGTVTLSGLNAKQEMKTAADQSVTMTQEGTVDSIALVAKGKDTGNKGASFEATGSFAKVAYSGSGTVPVTQATDDFAAMLVAGFTSNGKLTTGPSSFSANFKQDDKASAMTSSSDSTELTVSMDKSHLQYGVDSKGIALNIKDDKLPVPSIDLKLAESAFNLTMPIAKSDTPQDLALMTKLDGLSVNDEVWAMIDPTKALPRDPATLIVDLSGKGNWLFDLFPILKSRQTQAARTLSGGEQQMLAIARALMMKPKLLILDEPTLGLAPVILEQLSKAMETLRQTTDITVLLGEQNVTFALPHADRVYVIEHSRVVWESDPGRFAEEAGAGYL</sequence>
<protein>
    <submittedName>
        <fullName evidence="5">High-affinity branched-chain amino acid transport ATP-binding protein LivF</fullName>
    </submittedName>
</protein>
<evidence type="ECO:0000256" key="3">
    <source>
        <dbReference type="ARBA" id="ARBA00022970"/>
    </source>
</evidence>
<dbReference type="EMBL" id="MLJW01003751">
    <property type="protein sequence ID" value="OIQ71388.1"/>
    <property type="molecule type" value="Genomic_DNA"/>
</dbReference>
<dbReference type="InterPro" id="IPR003439">
    <property type="entry name" value="ABC_transporter-like_ATP-bd"/>
</dbReference>
<reference evidence="5" key="1">
    <citation type="submission" date="2016-10" db="EMBL/GenBank/DDBJ databases">
        <title>Sequence of Gallionella enrichment culture.</title>
        <authorList>
            <person name="Poehlein A."/>
            <person name="Muehling M."/>
            <person name="Daniel R."/>
        </authorList>
    </citation>
    <scope>NUCLEOTIDE SEQUENCE</scope>
</reference>
<dbReference type="PROSITE" id="PS00211">
    <property type="entry name" value="ABC_TRANSPORTER_1"/>
    <property type="match status" value="1"/>
</dbReference>